<protein>
    <submittedName>
        <fullName evidence="8">Unannotated protein</fullName>
    </submittedName>
</protein>
<gene>
    <name evidence="8" type="ORF">UFOPK4098_01028</name>
    <name evidence="9" type="ORF">UFOPK4347_00482</name>
</gene>
<dbReference type="EMBL" id="CAFBQU010000008">
    <property type="protein sequence ID" value="CAB5062460.1"/>
    <property type="molecule type" value="Genomic_DNA"/>
</dbReference>
<dbReference type="SMART" id="SM00845">
    <property type="entry name" value="GatB_Yqey"/>
    <property type="match status" value="1"/>
</dbReference>
<dbReference type="GO" id="GO:0050567">
    <property type="term" value="F:glutaminyl-tRNA synthase (glutamine-hydrolyzing) activity"/>
    <property type="evidence" value="ECO:0007669"/>
    <property type="project" value="TreeGrafter"/>
</dbReference>
<proteinExistence type="inferred from homology"/>
<dbReference type="InterPro" id="IPR017959">
    <property type="entry name" value="Asn/Gln-tRNA_amidoTrfase_suB/E"/>
</dbReference>
<evidence type="ECO:0000256" key="3">
    <source>
        <dbReference type="ARBA" id="ARBA00022741"/>
    </source>
</evidence>
<dbReference type="AlphaFoldDB" id="A0A6J7R5R4"/>
<dbReference type="NCBIfam" id="NF004014">
    <property type="entry name" value="PRK05477.1-4"/>
    <property type="match status" value="1"/>
</dbReference>
<organism evidence="8">
    <name type="scientific">freshwater metagenome</name>
    <dbReference type="NCBI Taxonomy" id="449393"/>
    <lineage>
        <taxon>unclassified sequences</taxon>
        <taxon>metagenomes</taxon>
        <taxon>ecological metagenomes</taxon>
    </lineage>
</organism>
<keyword evidence="2" id="KW-0436">Ligase</keyword>
<dbReference type="GO" id="GO:0006412">
    <property type="term" value="P:translation"/>
    <property type="evidence" value="ECO:0007669"/>
    <property type="project" value="UniProtKB-KW"/>
</dbReference>
<reference evidence="8" key="1">
    <citation type="submission" date="2020-05" db="EMBL/GenBank/DDBJ databases">
        <authorList>
            <person name="Chiriac C."/>
            <person name="Salcher M."/>
            <person name="Ghai R."/>
            <person name="Kavagutti S V."/>
        </authorList>
    </citation>
    <scope>NUCLEOTIDE SEQUENCE</scope>
</reference>
<dbReference type="PANTHER" id="PTHR11659:SF0">
    <property type="entry name" value="GLUTAMYL-TRNA(GLN) AMIDOTRANSFERASE SUBUNIT B, MITOCHONDRIAL"/>
    <property type="match status" value="1"/>
</dbReference>
<dbReference type="InterPro" id="IPR004413">
    <property type="entry name" value="GatB"/>
</dbReference>
<dbReference type="PANTHER" id="PTHR11659">
    <property type="entry name" value="GLUTAMYL-TRNA GLN AMIDOTRANSFERASE SUBUNIT B MITOCHONDRIAL AND PROKARYOTIC PET112-RELATED"/>
    <property type="match status" value="1"/>
</dbReference>
<dbReference type="EMBL" id="CAFBPN010000055">
    <property type="protein sequence ID" value="CAB5024063.1"/>
    <property type="molecule type" value="Genomic_DNA"/>
</dbReference>
<name>A0A6J7R5R4_9ZZZZ</name>
<evidence type="ECO:0000313" key="9">
    <source>
        <dbReference type="EMBL" id="CAB5062460.1"/>
    </source>
</evidence>
<keyword evidence="5" id="KW-0648">Protein biosynthesis</keyword>
<dbReference type="NCBIfam" id="TIGR00133">
    <property type="entry name" value="gatB"/>
    <property type="match status" value="1"/>
</dbReference>
<dbReference type="Pfam" id="PF02934">
    <property type="entry name" value="GatB_N"/>
    <property type="match status" value="1"/>
</dbReference>
<sequence length="479" mass="51821">MIDNGLPEGWELVVGLEVHVELATKTKLFSGSPNRFGDEPNTNIDPVTLGLPGALPVLNQHAVELAMRIGLALNCTVKPSTFHRKNYFYPDLSKAYQITQYDEPLNVDGFLMLPGGVRIGVERAHMEEDTGKSTHFGGAGGRIHGSDYSLIDFNRAGVPLVEIVSHPDVRTAEQARQYVNELRAILVAVGASDAKMEEGSMRCDANVSVRKYGAELGTRCEIKNVNSVRSLGKAIEYEARRQIDVLETGGTIRQETRHWDETDGRTHTLRAKVDANDYRYFLEPDLVMLAPDAEWVERVRAALPVLPAARRTNLAILTGADEDSEAIAVVVERGQDTYIEEVKNSGGDAGRALVWVQQSFAEEGNAPRLPAKDLAALTVLERDGKLTATQAKTVLGDMLEAGGGDPAAIAASKGFEALDTSVIEGFVNEGIAAQPDAWAKYCAGEEKAMGALVGTIMKLSKGKADGKVVTAILQQRRNG</sequence>
<dbReference type="NCBIfam" id="NF004012">
    <property type="entry name" value="PRK05477.1-2"/>
    <property type="match status" value="1"/>
</dbReference>
<dbReference type="Pfam" id="PF02637">
    <property type="entry name" value="GatB_Yqey"/>
    <property type="match status" value="1"/>
</dbReference>
<dbReference type="GO" id="GO:0005524">
    <property type="term" value="F:ATP binding"/>
    <property type="evidence" value="ECO:0007669"/>
    <property type="project" value="UniProtKB-KW"/>
</dbReference>
<evidence type="ECO:0000256" key="5">
    <source>
        <dbReference type="ARBA" id="ARBA00022917"/>
    </source>
</evidence>
<dbReference type="InterPro" id="IPR018027">
    <property type="entry name" value="Asn/Gln_amidotransferase"/>
</dbReference>
<comment type="catalytic activity">
    <reaction evidence="6">
        <text>L-glutamyl-tRNA(Gln) + L-glutamine + ATP + H2O = L-glutaminyl-tRNA(Gln) + L-glutamate + ADP + phosphate + H(+)</text>
        <dbReference type="Rhea" id="RHEA:17521"/>
        <dbReference type="Rhea" id="RHEA-COMP:9681"/>
        <dbReference type="Rhea" id="RHEA-COMP:9684"/>
        <dbReference type="ChEBI" id="CHEBI:15377"/>
        <dbReference type="ChEBI" id="CHEBI:15378"/>
        <dbReference type="ChEBI" id="CHEBI:29985"/>
        <dbReference type="ChEBI" id="CHEBI:30616"/>
        <dbReference type="ChEBI" id="CHEBI:43474"/>
        <dbReference type="ChEBI" id="CHEBI:58359"/>
        <dbReference type="ChEBI" id="CHEBI:78520"/>
        <dbReference type="ChEBI" id="CHEBI:78521"/>
        <dbReference type="ChEBI" id="CHEBI:456216"/>
    </reaction>
</comment>
<accession>A0A6J7R5R4</accession>
<evidence type="ECO:0000256" key="6">
    <source>
        <dbReference type="ARBA" id="ARBA00047913"/>
    </source>
</evidence>
<dbReference type="SUPFAM" id="SSF89095">
    <property type="entry name" value="GatB/YqeY motif"/>
    <property type="match status" value="1"/>
</dbReference>
<dbReference type="SUPFAM" id="SSF55931">
    <property type="entry name" value="Glutamine synthetase/guanido kinase"/>
    <property type="match status" value="1"/>
</dbReference>
<dbReference type="InterPro" id="IPR023168">
    <property type="entry name" value="GatB_Yqey_C_2"/>
</dbReference>
<dbReference type="InterPro" id="IPR006075">
    <property type="entry name" value="Asn/Gln-tRNA_Trfase_suB/E_cat"/>
</dbReference>
<keyword evidence="4" id="KW-0067">ATP-binding</keyword>
<dbReference type="InterPro" id="IPR003789">
    <property type="entry name" value="Asn/Gln_tRNA_amidoTrase-B-like"/>
</dbReference>
<comment type="similarity">
    <text evidence="1">Belongs to the GatB/GatE family. GatB subfamily.</text>
</comment>
<dbReference type="HAMAP" id="MF_00121">
    <property type="entry name" value="GatB"/>
    <property type="match status" value="1"/>
</dbReference>
<dbReference type="Gene3D" id="1.10.10.410">
    <property type="match status" value="1"/>
</dbReference>
<dbReference type="InterPro" id="IPR017958">
    <property type="entry name" value="Gln-tRNA_amidoTrfase_suB_CS"/>
</dbReference>
<evidence type="ECO:0000313" key="8">
    <source>
        <dbReference type="EMBL" id="CAB5024063.1"/>
    </source>
</evidence>
<dbReference type="InterPro" id="IPR014746">
    <property type="entry name" value="Gln_synth/guanido_kin_cat_dom"/>
</dbReference>
<dbReference type="PROSITE" id="PS01234">
    <property type="entry name" value="GATB"/>
    <property type="match status" value="1"/>
</dbReference>
<evidence type="ECO:0000256" key="2">
    <source>
        <dbReference type="ARBA" id="ARBA00022598"/>
    </source>
</evidence>
<keyword evidence="3" id="KW-0547">Nucleotide-binding</keyword>
<feature type="domain" description="Asn/Gln amidotransferase" evidence="7">
    <location>
        <begin position="337"/>
        <end position="477"/>
    </location>
</feature>
<evidence type="ECO:0000256" key="4">
    <source>
        <dbReference type="ARBA" id="ARBA00022840"/>
    </source>
</evidence>
<evidence type="ECO:0000259" key="7">
    <source>
        <dbReference type="SMART" id="SM00845"/>
    </source>
</evidence>
<dbReference type="GO" id="GO:0070681">
    <property type="term" value="P:glutaminyl-tRNAGln biosynthesis via transamidation"/>
    <property type="evidence" value="ECO:0007669"/>
    <property type="project" value="TreeGrafter"/>
</dbReference>
<evidence type="ECO:0000256" key="1">
    <source>
        <dbReference type="ARBA" id="ARBA00005306"/>
    </source>
</evidence>